<protein>
    <recommendedName>
        <fullName evidence="3">Putative zinc-finger domain-containing protein</fullName>
    </recommendedName>
</protein>
<dbReference type="AlphaFoldDB" id="A0A6J4TM95"/>
<dbReference type="InterPro" id="IPR041916">
    <property type="entry name" value="Anti_sigma_zinc_sf"/>
</dbReference>
<accession>A0A6J4TM95</accession>
<dbReference type="EMBL" id="CADCWC010000125">
    <property type="protein sequence ID" value="CAA9527574.1"/>
    <property type="molecule type" value="Genomic_DNA"/>
</dbReference>
<dbReference type="Gene3D" id="1.10.10.1320">
    <property type="entry name" value="Anti-sigma factor, zinc-finger domain"/>
    <property type="match status" value="1"/>
</dbReference>
<reference evidence="4" key="1">
    <citation type="submission" date="2020-02" db="EMBL/GenBank/DDBJ databases">
        <authorList>
            <person name="Meier V. D."/>
        </authorList>
    </citation>
    <scope>NUCLEOTIDE SEQUENCE</scope>
    <source>
        <strain evidence="4">AVDCRST_MAG79</strain>
    </source>
</reference>
<evidence type="ECO:0000256" key="1">
    <source>
        <dbReference type="SAM" id="MobiDB-lite"/>
    </source>
</evidence>
<feature type="transmembrane region" description="Helical" evidence="2">
    <location>
        <begin position="91"/>
        <end position="109"/>
    </location>
</feature>
<evidence type="ECO:0000259" key="3">
    <source>
        <dbReference type="Pfam" id="PF13490"/>
    </source>
</evidence>
<dbReference type="Pfam" id="PF13490">
    <property type="entry name" value="zf-HC2"/>
    <property type="match status" value="1"/>
</dbReference>
<organism evidence="4">
    <name type="scientific">uncultured Thermoleophilia bacterium</name>
    <dbReference type="NCBI Taxonomy" id="1497501"/>
    <lineage>
        <taxon>Bacteria</taxon>
        <taxon>Bacillati</taxon>
        <taxon>Actinomycetota</taxon>
        <taxon>Thermoleophilia</taxon>
        <taxon>environmental samples</taxon>
    </lineage>
</organism>
<feature type="region of interest" description="Disordered" evidence="1">
    <location>
        <begin position="111"/>
        <end position="138"/>
    </location>
</feature>
<dbReference type="InterPro" id="IPR027383">
    <property type="entry name" value="Znf_put"/>
</dbReference>
<evidence type="ECO:0000313" key="4">
    <source>
        <dbReference type="EMBL" id="CAA9527574.1"/>
    </source>
</evidence>
<evidence type="ECO:0000256" key="2">
    <source>
        <dbReference type="SAM" id="Phobius"/>
    </source>
</evidence>
<keyword evidence="2" id="KW-1133">Transmembrane helix</keyword>
<sequence>MSDESLHRRPDAPPQACLVARLTATAALDGEAAETELQALRVHLAACAACRAVVARHESLVAAVREAPLERPRAVGPLARPRPSLRQTGRALLVAAALAAVALVGAFVSESRRDGGPAPAQSGPLIAERPTDTEAPPG</sequence>
<gene>
    <name evidence="4" type="ORF">AVDCRST_MAG79-641</name>
</gene>
<keyword evidence="2" id="KW-0812">Transmembrane</keyword>
<keyword evidence="2" id="KW-0472">Membrane</keyword>
<proteinExistence type="predicted"/>
<feature type="domain" description="Putative zinc-finger" evidence="3">
    <location>
        <begin position="25"/>
        <end position="51"/>
    </location>
</feature>
<name>A0A6J4TM95_9ACTN</name>